<feature type="region of interest" description="Disordered" evidence="1">
    <location>
        <begin position="1"/>
        <end position="21"/>
    </location>
</feature>
<feature type="transmembrane region" description="Helical" evidence="2">
    <location>
        <begin position="28"/>
        <end position="48"/>
    </location>
</feature>
<dbReference type="AlphaFoldDB" id="B9XPB3"/>
<keyword evidence="2" id="KW-0472">Membrane</keyword>
<evidence type="ECO:0000256" key="2">
    <source>
        <dbReference type="SAM" id="Phobius"/>
    </source>
</evidence>
<proteinExistence type="predicted"/>
<evidence type="ECO:0008006" key="5">
    <source>
        <dbReference type="Google" id="ProtNLM"/>
    </source>
</evidence>
<organism evidence="3 4">
    <name type="scientific">Pedosphaera parvula (strain Ellin514)</name>
    <dbReference type="NCBI Taxonomy" id="320771"/>
    <lineage>
        <taxon>Bacteria</taxon>
        <taxon>Pseudomonadati</taxon>
        <taxon>Verrucomicrobiota</taxon>
        <taxon>Pedosphaerae</taxon>
        <taxon>Pedosphaerales</taxon>
        <taxon>Pedosphaeraceae</taxon>
        <taxon>Pedosphaera</taxon>
    </lineage>
</organism>
<evidence type="ECO:0000313" key="3">
    <source>
        <dbReference type="EMBL" id="EEF58364.1"/>
    </source>
</evidence>
<evidence type="ECO:0000313" key="4">
    <source>
        <dbReference type="Proteomes" id="UP000003688"/>
    </source>
</evidence>
<keyword evidence="4" id="KW-1185">Reference proteome</keyword>
<accession>B9XPB3</accession>
<protein>
    <recommendedName>
        <fullName evidence="5">DUF748 domain-containing protein</fullName>
    </recommendedName>
</protein>
<keyword evidence="2" id="KW-0812">Transmembrane</keyword>
<dbReference type="STRING" id="320771.Cflav_PD1303"/>
<comment type="caution">
    <text evidence="3">The sequence shown here is derived from an EMBL/GenBank/DDBJ whole genome shotgun (WGS) entry which is preliminary data.</text>
</comment>
<dbReference type="Proteomes" id="UP000003688">
    <property type="component" value="Unassembled WGS sequence"/>
</dbReference>
<reference evidence="3 4" key="1">
    <citation type="journal article" date="2011" name="J. Bacteriol.">
        <title>Genome sequence of 'Pedosphaera parvula' Ellin514, an aerobic Verrucomicrobial isolate from pasture soil.</title>
        <authorList>
            <person name="Kant R."/>
            <person name="van Passel M.W."/>
            <person name="Sangwan P."/>
            <person name="Palva A."/>
            <person name="Lucas S."/>
            <person name="Copeland A."/>
            <person name="Lapidus A."/>
            <person name="Glavina Del Rio T."/>
            <person name="Dalin E."/>
            <person name="Tice H."/>
            <person name="Bruce D."/>
            <person name="Goodwin L."/>
            <person name="Pitluck S."/>
            <person name="Chertkov O."/>
            <person name="Larimer F.W."/>
            <person name="Land M.L."/>
            <person name="Hauser L."/>
            <person name="Brettin T.S."/>
            <person name="Detter J.C."/>
            <person name="Han S."/>
            <person name="de Vos W.M."/>
            <person name="Janssen P.H."/>
            <person name="Smidt H."/>
        </authorList>
    </citation>
    <scope>NUCLEOTIDE SEQUENCE [LARGE SCALE GENOMIC DNA]</scope>
    <source>
        <strain evidence="3 4">Ellin514</strain>
    </source>
</reference>
<gene>
    <name evidence="3" type="ORF">Cflav_PD1303</name>
</gene>
<keyword evidence="2" id="KW-1133">Transmembrane helix</keyword>
<feature type="region of interest" description="Disordered" evidence="1">
    <location>
        <begin position="377"/>
        <end position="396"/>
    </location>
</feature>
<name>B9XPB3_PEDPL</name>
<sequence>MAAGDDSKPGAATDGSHRPKPSTRLRRWRIFLLILILILILGVGRAFLPSIVRDYVNRTLDRNPLYSGRIGDVQIHLLRGAYSIQDIRLSKTTGNIPVPLFAAKRVEFALQWNALVHRRIVGRVLMEEPELNFVDAPDEGESQSGAGGPWLQLIRDLFPFTINRAVIQNGSAHFRAYQKKEPVDVYLSQLDATIDNLGNIHNQTTPLVSTIQANALVMDQAKLELKMTLDPFSYKPTFHLVLRLMNLDVVKINNLALAYGKFDFKRGWFDLVVEADSKEGQLHGYVKPLFRDLKVFSLTHDLKEDNVLQFFWQALVGVVTTVFKNQPHDQFGTLIPFSAEASGRSSTDILATLGNLLRNAFVRAYLPKLEGGQEEYDGLQFGPPDLTDPISAGDPP</sequence>
<dbReference type="EMBL" id="ABOX02000045">
    <property type="protein sequence ID" value="EEF58364.1"/>
    <property type="molecule type" value="Genomic_DNA"/>
</dbReference>
<evidence type="ECO:0000256" key="1">
    <source>
        <dbReference type="SAM" id="MobiDB-lite"/>
    </source>
</evidence>